<reference evidence="2 3" key="1">
    <citation type="submission" date="2020-08" db="EMBL/GenBank/DDBJ databases">
        <title>Genomic Encyclopedia of Type Strains, Phase IV (KMG-IV): sequencing the most valuable type-strain genomes for metagenomic binning, comparative biology and taxonomic classification.</title>
        <authorList>
            <person name="Goeker M."/>
        </authorList>
    </citation>
    <scope>NUCLEOTIDE SEQUENCE [LARGE SCALE GENOMIC DNA]</scope>
    <source>
        <strain evidence="2 3">DSM 7465</strain>
    </source>
</reference>
<evidence type="ECO:0000313" key="3">
    <source>
        <dbReference type="Proteomes" id="UP000575068"/>
    </source>
</evidence>
<proteinExistence type="predicted"/>
<dbReference type="AlphaFoldDB" id="A0A840HZ32"/>
<dbReference type="Pfam" id="PF13577">
    <property type="entry name" value="SnoaL_4"/>
    <property type="match status" value="1"/>
</dbReference>
<dbReference type="InterPro" id="IPR032710">
    <property type="entry name" value="NTF2-like_dom_sf"/>
</dbReference>
<dbReference type="Proteomes" id="UP000575068">
    <property type="component" value="Unassembled WGS sequence"/>
</dbReference>
<evidence type="ECO:0000259" key="1">
    <source>
        <dbReference type="Pfam" id="PF13577"/>
    </source>
</evidence>
<name>A0A840HZ32_9SPHN</name>
<dbReference type="SUPFAM" id="SSF54427">
    <property type="entry name" value="NTF2-like"/>
    <property type="match status" value="1"/>
</dbReference>
<gene>
    <name evidence="2" type="ORF">HNQ99_003248</name>
</gene>
<feature type="domain" description="SnoaL-like" evidence="1">
    <location>
        <begin position="6"/>
        <end position="130"/>
    </location>
</feature>
<keyword evidence="3" id="KW-1185">Reference proteome</keyword>
<dbReference type="InterPro" id="IPR037401">
    <property type="entry name" value="SnoaL-like"/>
</dbReference>
<sequence length="149" mass="17320">MDEKLQRLMNREEIRDLVSRFSAYEDRRMWDEAAECFTEDGVFDETAVGGPRSEGREQIRAFFKEQVDVAMTFLAHYTTGHVITEQSDDEAKGFFNCFFEGGLHDGTVVKVHSYLDDTYARVDGKWLFKSHKVVLYAPREFIKRSSETV</sequence>
<protein>
    <recommendedName>
        <fullName evidence="1">SnoaL-like domain-containing protein</fullName>
    </recommendedName>
</protein>
<dbReference type="CDD" id="cd00531">
    <property type="entry name" value="NTF2_like"/>
    <property type="match status" value="1"/>
</dbReference>
<dbReference type="EMBL" id="JACHOV010000019">
    <property type="protein sequence ID" value="MBB4642911.1"/>
    <property type="molecule type" value="Genomic_DNA"/>
</dbReference>
<evidence type="ECO:0000313" key="2">
    <source>
        <dbReference type="EMBL" id="MBB4642911.1"/>
    </source>
</evidence>
<comment type="caution">
    <text evidence="2">The sequence shown here is derived from an EMBL/GenBank/DDBJ whole genome shotgun (WGS) entry which is preliminary data.</text>
</comment>
<accession>A0A840HZ32</accession>
<organism evidence="2 3">
    <name type="scientific">Rhizorhapis suberifaciens</name>
    <name type="common">corky root of lettuce</name>
    <dbReference type="NCBI Taxonomy" id="13656"/>
    <lineage>
        <taxon>Bacteria</taxon>
        <taxon>Pseudomonadati</taxon>
        <taxon>Pseudomonadota</taxon>
        <taxon>Alphaproteobacteria</taxon>
        <taxon>Sphingomonadales</taxon>
        <taxon>Sphingomonadaceae</taxon>
        <taxon>Rhizorhapis</taxon>
    </lineage>
</organism>
<dbReference type="Gene3D" id="3.10.450.50">
    <property type="match status" value="1"/>
</dbReference>
<dbReference type="RefSeq" id="WP_184477396.1">
    <property type="nucleotide sequence ID" value="NZ_JACHOV010000019.1"/>
</dbReference>